<feature type="region of interest" description="Disordered" evidence="6">
    <location>
        <begin position="255"/>
        <end position="331"/>
    </location>
</feature>
<dbReference type="PANTHER" id="PTHR47359:SF3">
    <property type="entry name" value="NLP_P60 DOMAIN-CONTAINING PROTEIN-RELATED"/>
    <property type="match status" value="1"/>
</dbReference>
<dbReference type="GO" id="GO:0008234">
    <property type="term" value="F:cysteine-type peptidase activity"/>
    <property type="evidence" value="ECO:0007669"/>
    <property type="project" value="UniProtKB-KW"/>
</dbReference>
<dbReference type="PANTHER" id="PTHR47359">
    <property type="entry name" value="PEPTIDOGLYCAN DL-ENDOPEPTIDASE CWLO"/>
    <property type="match status" value="1"/>
</dbReference>
<dbReference type="Pfam" id="PF00877">
    <property type="entry name" value="NLPC_P60"/>
    <property type="match status" value="1"/>
</dbReference>
<dbReference type="RefSeq" id="WP_064438811.1">
    <property type="nucleotide sequence ID" value="NZ_BDDI01000002.1"/>
</dbReference>
<comment type="similarity">
    <text evidence="1">Belongs to the peptidase C40 family.</text>
</comment>
<dbReference type="OrthoDB" id="4771638at2"/>
<keyword evidence="2" id="KW-0645">Protease</keyword>
<dbReference type="EMBL" id="JACHWS010000005">
    <property type="protein sequence ID" value="MBB3039863.1"/>
    <property type="molecule type" value="Genomic_DNA"/>
</dbReference>
<evidence type="ECO:0000256" key="6">
    <source>
        <dbReference type="SAM" id="MobiDB-lite"/>
    </source>
</evidence>
<keyword evidence="9" id="KW-1185">Reference proteome</keyword>
<keyword evidence="5" id="KW-0175">Coiled coil</keyword>
<dbReference type="InterPro" id="IPR000064">
    <property type="entry name" value="NLP_P60_dom"/>
</dbReference>
<dbReference type="PROSITE" id="PS51935">
    <property type="entry name" value="NLPC_P60"/>
    <property type="match status" value="1"/>
</dbReference>
<proteinExistence type="inferred from homology"/>
<dbReference type="AlphaFoldDB" id="A0A839RVH1"/>
<reference evidence="8 9" key="1">
    <citation type="submission" date="2020-08" db="EMBL/GenBank/DDBJ databases">
        <title>Sequencing the genomes of 1000 actinobacteria strains.</title>
        <authorList>
            <person name="Klenk H.-P."/>
        </authorList>
    </citation>
    <scope>NUCLEOTIDE SEQUENCE [LARGE SCALE GENOMIC DNA]</scope>
    <source>
        <strain evidence="8 9">DSM 45258</strain>
    </source>
</reference>
<dbReference type="Gene3D" id="6.10.250.3150">
    <property type="match status" value="1"/>
</dbReference>
<organism evidence="8 9">
    <name type="scientific">Hoyosella altamirensis</name>
    <dbReference type="NCBI Taxonomy" id="616997"/>
    <lineage>
        <taxon>Bacteria</taxon>
        <taxon>Bacillati</taxon>
        <taxon>Actinomycetota</taxon>
        <taxon>Actinomycetes</taxon>
        <taxon>Mycobacteriales</taxon>
        <taxon>Hoyosellaceae</taxon>
        <taxon>Hoyosella</taxon>
    </lineage>
</organism>
<feature type="domain" description="NlpC/P60" evidence="7">
    <location>
        <begin position="397"/>
        <end position="535"/>
    </location>
</feature>
<keyword evidence="3 8" id="KW-0378">Hydrolase</keyword>
<feature type="compositionally biased region" description="Low complexity" evidence="6">
    <location>
        <begin position="267"/>
        <end position="276"/>
    </location>
</feature>
<gene>
    <name evidence="8" type="ORF">FHU29_004353</name>
</gene>
<protein>
    <submittedName>
        <fullName evidence="8">Cell wall-associated NlpC family hydrolase</fullName>
    </submittedName>
</protein>
<accession>A0A839RVH1</accession>
<dbReference type="InterPro" id="IPR051794">
    <property type="entry name" value="PG_Endopeptidase_C40"/>
</dbReference>
<evidence type="ECO:0000256" key="4">
    <source>
        <dbReference type="ARBA" id="ARBA00022807"/>
    </source>
</evidence>
<dbReference type="Proteomes" id="UP000567922">
    <property type="component" value="Unassembled WGS sequence"/>
</dbReference>
<feature type="compositionally biased region" description="Pro residues" evidence="6">
    <location>
        <begin position="369"/>
        <end position="383"/>
    </location>
</feature>
<evidence type="ECO:0000313" key="8">
    <source>
        <dbReference type="EMBL" id="MBB3039863.1"/>
    </source>
</evidence>
<keyword evidence="4" id="KW-0788">Thiol protease</keyword>
<evidence type="ECO:0000256" key="5">
    <source>
        <dbReference type="SAM" id="Coils"/>
    </source>
</evidence>
<comment type="caution">
    <text evidence="8">The sequence shown here is derived from an EMBL/GenBank/DDBJ whole genome shotgun (WGS) entry which is preliminary data.</text>
</comment>
<dbReference type="SUPFAM" id="SSF54001">
    <property type="entry name" value="Cysteine proteinases"/>
    <property type="match status" value="1"/>
</dbReference>
<feature type="coiled-coil region" evidence="5">
    <location>
        <begin position="59"/>
        <end position="128"/>
    </location>
</feature>
<dbReference type="Gene3D" id="3.90.1720.10">
    <property type="entry name" value="endopeptidase domain like (from Nostoc punctiforme)"/>
    <property type="match status" value="1"/>
</dbReference>
<evidence type="ECO:0000259" key="7">
    <source>
        <dbReference type="PROSITE" id="PS51935"/>
    </source>
</evidence>
<dbReference type="GO" id="GO:0006508">
    <property type="term" value="P:proteolysis"/>
    <property type="evidence" value="ECO:0007669"/>
    <property type="project" value="UniProtKB-KW"/>
</dbReference>
<evidence type="ECO:0000256" key="2">
    <source>
        <dbReference type="ARBA" id="ARBA00022670"/>
    </source>
</evidence>
<evidence type="ECO:0000256" key="3">
    <source>
        <dbReference type="ARBA" id="ARBA00022801"/>
    </source>
</evidence>
<evidence type="ECO:0000256" key="1">
    <source>
        <dbReference type="ARBA" id="ARBA00007074"/>
    </source>
</evidence>
<evidence type="ECO:0000313" key="9">
    <source>
        <dbReference type="Proteomes" id="UP000567922"/>
    </source>
</evidence>
<sequence length="535" mass="55793">MNRRRVRPPVGAVRIVVGLGLAGLLMATQSTVSLAIPPRPSDGEIADAQGAAASSVRTVAHLIDELATKEAELANLDAEIATVRQQANKALVDLERAQSEATRAEDEASAARALLEEASQSIREAQERYDAFVHHNYVQGGPADSLELFAGALGPGEVLDRAHLRNVVGLSQKSAIEALERARAQMANQDSSARLARDQARSAASQAQTAREAAMSAFGTALERQQQAVGERERLARERTAAQALLQAARDTVDGLQGQRSAHDSWAAAQEPAAAQGTPGTEEVAQNPEFTAPHEEFTEQGNSDAIGPVDNAEPVAPATSAPAGVPSTGSMGAARQEANLLANLDLGRLVDTILASGSMGSLESFTPPRAVPPPGGQNPPPSSGDPGGGDPIPSTRAQKIDAVVNRALSQVGVPYAWGGGNANGPTLGIRDGGVADRHGDYLKIGFDCSGLMVYTFAGVGISLPRFSGYIYNAGTKVPVAQMERGDMLFWGAGGSQHVSLYIGNGQMVEAPFSGATVRVVSVRWSGIQPFAVRMI</sequence>
<feature type="region of interest" description="Disordered" evidence="6">
    <location>
        <begin position="364"/>
        <end position="395"/>
    </location>
</feature>
<name>A0A839RVH1_9ACTN</name>
<dbReference type="InterPro" id="IPR038765">
    <property type="entry name" value="Papain-like_cys_pep_sf"/>
</dbReference>